<dbReference type="InterPro" id="IPR013328">
    <property type="entry name" value="6PGD_dom2"/>
</dbReference>
<dbReference type="Pfam" id="PF08546">
    <property type="entry name" value="ApbA_C"/>
    <property type="match status" value="1"/>
</dbReference>
<evidence type="ECO:0000313" key="4">
    <source>
        <dbReference type="Proteomes" id="UP000613840"/>
    </source>
</evidence>
<dbReference type="Gene3D" id="3.40.50.720">
    <property type="entry name" value="NAD(P)-binding Rossmann-like Domain"/>
    <property type="match status" value="1"/>
</dbReference>
<evidence type="ECO:0000259" key="2">
    <source>
        <dbReference type="Pfam" id="PF08546"/>
    </source>
</evidence>
<accession>A0A917S6H5</accession>
<dbReference type="InterPro" id="IPR008927">
    <property type="entry name" value="6-PGluconate_DH-like_C_sf"/>
</dbReference>
<organism evidence="3 4">
    <name type="scientific">Microlunatus endophyticus</name>
    <dbReference type="NCBI Taxonomy" id="1716077"/>
    <lineage>
        <taxon>Bacteria</taxon>
        <taxon>Bacillati</taxon>
        <taxon>Actinomycetota</taxon>
        <taxon>Actinomycetes</taxon>
        <taxon>Propionibacteriales</taxon>
        <taxon>Propionibacteriaceae</taxon>
        <taxon>Microlunatus</taxon>
    </lineage>
</organism>
<dbReference type="Gene3D" id="1.10.1040.10">
    <property type="entry name" value="N-(1-d-carboxylethyl)-l-norvaline Dehydrogenase, domain 2"/>
    <property type="match status" value="1"/>
</dbReference>
<gene>
    <name evidence="3" type="ORF">GCM10011575_16170</name>
</gene>
<name>A0A917S6H5_9ACTN</name>
<dbReference type="SUPFAM" id="SSF51735">
    <property type="entry name" value="NAD(P)-binding Rossmann-fold domains"/>
    <property type="match status" value="1"/>
</dbReference>
<protein>
    <submittedName>
        <fullName evidence="3">2-dehydropantoate 2-reductase</fullName>
    </submittedName>
</protein>
<dbReference type="InterPro" id="IPR013332">
    <property type="entry name" value="KPR_N"/>
</dbReference>
<dbReference type="EMBL" id="BMMZ01000003">
    <property type="protein sequence ID" value="GGL58517.1"/>
    <property type="molecule type" value="Genomic_DNA"/>
</dbReference>
<feature type="domain" description="Ketopantoate reductase N-terminal" evidence="1">
    <location>
        <begin position="5"/>
        <end position="152"/>
    </location>
</feature>
<reference evidence="3" key="1">
    <citation type="journal article" date="2014" name="Int. J. Syst. Evol. Microbiol.">
        <title>Complete genome sequence of Corynebacterium casei LMG S-19264T (=DSM 44701T), isolated from a smear-ripened cheese.</title>
        <authorList>
            <consortium name="US DOE Joint Genome Institute (JGI-PGF)"/>
            <person name="Walter F."/>
            <person name="Albersmeier A."/>
            <person name="Kalinowski J."/>
            <person name="Ruckert C."/>
        </authorList>
    </citation>
    <scope>NUCLEOTIDE SEQUENCE</scope>
    <source>
        <strain evidence="3">CGMCC 4.7306</strain>
    </source>
</reference>
<dbReference type="AlphaFoldDB" id="A0A917S6H5"/>
<reference evidence="3" key="2">
    <citation type="submission" date="2020-09" db="EMBL/GenBank/DDBJ databases">
        <authorList>
            <person name="Sun Q."/>
            <person name="Zhou Y."/>
        </authorList>
    </citation>
    <scope>NUCLEOTIDE SEQUENCE</scope>
    <source>
        <strain evidence="3">CGMCC 4.7306</strain>
    </source>
</reference>
<dbReference type="SUPFAM" id="SSF48179">
    <property type="entry name" value="6-phosphogluconate dehydrogenase C-terminal domain-like"/>
    <property type="match status" value="1"/>
</dbReference>
<proteinExistence type="predicted"/>
<dbReference type="InterPro" id="IPR013752">
    <property type="entry name" value="KPA_reductase"/>
</dbReference>
<dbReference type="RefSeq" id="WP_188894677.1">
    <property type="nucleotide sequence ID" value="NZ_BMMZ01000003.1"/>
</dbReference>
<comment type="caution">
    <text evidence="3">The sequence shown here is derived from an EMBL/GenBank/DDBJ whole genome shotgun (WGS) entry which is preliminary data.</text>
</comment>
<evidence type="ECO:0000313" key="3">
    <source>
        <dbReference type="EMBL" id="GGL58517.1"/>
    </source>
</evidence>
<sequence length="340" mass="36146">MTRYVIVGAGAIGGAVGGLLANEGTEVLLVARGDHGRTMIDKGLTLRCPDATVTVPAPTVTGPEDVRLRSDDVLVLATKTHQADAAINQWADVGVYDNDELIGRAADRLPILTALNGVASEEIALRYFDRVFGVCVWMPAVMIEPGEVIVRGAPLRGVFHISRYGTAVDGEADAELLKSVQTDWTAAGCNVVLPDDVMPWKYRKLISNLGNAFQALLGDNPGAEELSEAARTEAREVLAAARIQVTSDDEERAARQDAAQVKPVPGTPQHLGGSSWQSLFRGSGNIETDYLNGEIALVGRRVGHPAPINSRITALARHAAHTGQRPGDVTVDQLRTALGL</sequence>
<evidence type="ECO:0000259" key="1">
    <source>
        <dbReference type="Pfam" id="PF02558"/>
    </source>
</evidence>
<dbReference type="Pfam" id="PF02558">
    <property type="entry name" value="ApbA"/>
    <property type="match status" value="1"/>
</dbReference>
<dbReference type="InterPro" id="IPR036291">
    <property type="entry name" value="NAD(P)-bd_dom_sf"/>
</dbReference>
<feature type="domain" description="Ketopantoate reductase C-terminal" evidence="2">
    <location>
        <begin position="198"/>
        <end position="318"/>
    </location>
</feature>
<dbReference type="Proteomes" id="UP000613840">
    <property type="component" value="Unassembled WGS sequence"/>
</dbReference>
<keyword evidence="4" id="KW-1185">Reference proteome</keyword>